<name>A0A195BQE3_9HYME</name>
<dbReference type="EMBL" id="KQ976423">
    <property type="protein sequence ID" value="KYM88791.1"/>
    <property type="molecule type" value="Genomic_DNA"/>
</dbReference>
<dbReference type="SUPFAM" id="SSF57424">
    <property type="entry name" value="LDL receptor-like module"/>
    <property type="match status" value="4"/>
</dbReference>
<evidence type="ECO:0000259" key="5">
    <source>
        <dbReference type="PROSITE" id="PS50240"/>
    </source>
</evidence>
<dbReference type="Gene3D" id="2.40.10.10">
    <property type="entry name" value="Trypsin-like serine proteases"/>
    <property type="match status" value="1"/>
</dbReference>
<dbReference type="CDD" id="cd00112">
    <property type="entry name" value="LDLa"/>
    <property type="match status" value="4"/>
</dbReference>
<feature type="disulfide bond" evidence="2">
    <location>
        <begin position="156"/>
        <end position="168"/>
    </location>
</feature>
<dbReference type="AlphaFoldDB" id="A0A195BQE3"/>
<dbReference type="InterPro" id="IPR018114">
    <property type="entry name" value="TRYPSIN_HIS"/>
</dbReference>
<dbReference type="InterPro" id="IPR036055">
    <property type="entry name" value="LDL_receptor-like_sf"/>
</dbReference>
<evidence type="ECO:0000256" key="1">
    <source>
        <dbReference type="ARBA" id="ARBA00023157"/>
    </source>
</evidence>
<feature type="disulfide bond" evidence="2">
    <location>
        <begin position="163"/>
        <end position="181"/>
    </location>
</feature>
<organism evidence="7 8">
    <name type="scientific">Atta colombica</name>
    <dbReference type="NCBI Taxonomy" id="520822"/>
    <lineage>
        <taxon>Eukaryota</taxon>
        <taxon>Metazoa</taxon>
        <taxon>Ecdysozoa</taxon>
        <taxon>Arthropoda</taxon>
        <taxon>Hexapoda</taxon>
        <taxon>Insecta</taxon>
        <taxon>Pterygota</taxon>
        <taxon>Neoptera</taxon>
        <taxon>Endopterygota</taxon>
        <taxon>Hymenoptera</taxon>
        <taxon>Apocrita</taxon>
        <taxon>Aculeata</taxon>
        <taxon>Formicoidea</taxon>
        <taxon>Formicidae</taxon>
        <taxon>Myrmicinae</taxon>
        <taxon>Atta</taxon>
    </lineage>
</organism>
<evidence type="ECO:0000256" key="2">
    <source>
        <dbReference type="PROSITE-ProRule" id="PRU00124"/>
    </source>
</evidence>
<feature type="region of interest" description="Disordered" evidence="4">
    <location>
        <begin position="88"/>
        <end position="112"/>
    </location>
</feature>
<dbReference type="InterPro" id="IPR002172">
    <property type="entry name" value="LDrepeatLR_classA_rpt"/>
</dbReference>
<evidence type="ECO:0000256" key="3">
    <source>
        <dbReference type="PROSITE-ProRule" id="PRU00302"/>
    </source>
</evidence>
<dbReference type="SMART" id="SM00192">
    <property type="entry name" value="LDLa"/>
    <property type="match status" value="4"/>
</dbReference>
<accession>A0A195BQE3</accession>
<dbReference type="SUPFAM" id="SSF50494">
    <property type="entry name" value="Trypsin-like serine proteases"/>
    <property type="match status" value="1"/>
</dbReference>
<feature type="disulfide bond" evidence="2">
    <location>
        <begin position="115"/>
        <end position="127"/>
    </location>
</feature>
<feature type="region of interest" description="Disordered" evidence="4">
    <location>
        <begin position="192"/>
        <end position="228"/>
    </location>
</feature>
<reference evidence="7 8" key="1">
    <citation type="submission" date="2015-09" db="EMBL/GenBank/DDBJ databases">
        <title>Atta colombica WGS genome.</title>
        <authorList>
            <person name="Nygaard S."/>
            <person name="Hu H."/>
            <person name="Boomsma J."/>
            <person name="Zhang G."/>
        </authorList>
    </citation>
    <scope>NUCLEOTIDE SEQUENCE [LARGE SCALE GENOMIC DNA]</scope>
    <source>
        <strain evidence="7">Treedump-2</strain>
        <tissue evidence="7">Whole body</tissue>
    </source>
</reference>
<dbReference type="Gene3D" id="4.10.400.10">
    <property type="entry name" value="Low-density Lipoprotein Receptor"/>
    <property type="match status" value="4"/>
</dbReference>
<dbReference type="PROSITE" id="PS01209">
    <property type="entry name" value="LDLRA_1"/>
    <property type="match status" value="3"/>
</dbReference>
<dbReference type="PANTHER" id="PTHR24252">
    <property type="entry name" value="ACROSIN-RELATED"/>
    <property type="match status" value="1"/>
</dbReference>
<feature type="non-terminal residue" evidence="7">
    <location>
        <position position="1"/>
    </location>
</feature>
<evidence type="ECO:0000256" key="4">
    <source>
        <dbReference type="SAM" id="MobiDB-lite"/>
    </source>
</evidence>
<sequence>VCIGSGYAQTYECGLDKFRCYNGDCIAGDLLCDGTPHCRDLSDETEAECTKPEILCHRYAFRCNYGACVNGDSICNGVQDCIDNSDETQPQCTKNTTNNQTERPTSRPISRPNRCTTNQITCDNGECIHKDNMCNGIQDCADGSDETSEKCRSIYCPPTAFRCSYGACINGDLRCNGVIECVDGSDEDSRCSETGWPSPLPTVRPTTETTRWPISSPTPTRGTNACRAPPQPQNGHWKLHRSQCSSGQECNVPEGTELGLGSHLVYSCNSGYKLRGPTDVSCSFEGKWLNIPVCTEIRCKALTTASIEARCTYDDEWISCESPVPPRTKAVLECQNSYRPETNLLTGQRKNVRCNANGQWEPEPMRCIPGPLMINIYVNNTKFTFHTTFDRNATFIEILDDRIIIYTNANNPNYPNIDIRVSKSNNDIVTDEPWACFLYYYIATIEIFVVVCGTLPPDVTPTIVGGVRPNITEFPWHATMYRNIGKSKKFFCGASIIQDNLLITAAHCVYDEINRQPINARSIYILTGNIYRDYDYAHNPTLVKKNQVKHIYIVRNYLGLIGNYLWDIAILELVRPFILSTWLVPICIDTLSDRSVLEAGSYGKVAGFGRTAFGESSAILQALTVPVIPLSQCRSASQNANTEQFITNDKFCAGYTNGSSVCDGDSGGGLVFKTNRLWYLRGIVSVSLGTIQKDGTAYCDNNLYSLYTEISRHISWIQDVITKIEQNQTHILCSNESQTRCS</sequence>
<feature type="disulfide bond" evidence="2">
    <location>
        <begin position="56"/>
        <end position="68"/>
    </location>
</feature>
<evidence type="ECO:0000313" key="7">
    <source>
        <dbReference type="EMBL" id="KYM88791.1"/>
    </source>
</evidence>
<dbReference type="Pfam" id="PF00084">
    <property type="entry name" value="Sushi"/>
    <property type="match status" value="2"/>
</dbReference>
<feature type="compositionally biased region" description="Polar residues" evidence="4">
    <location>
        <begin position="88"/>
        <end position="103"/>
    </location>
</feature>
<feature type="domain" description="Peptidase S1" evidence="5">
    <location>
        <begin position="463"/>
        <end position="722"/>
    </location>
</feature>
<feature type="disulfide bond" evidence="2">
    <location>
        <begin position="20"/>
        <end position="38"/>
    </location>
</feature>
<dbReference type="Pfam" id="PF00089">
    <property type="entry name" value="Trypsin"/>
    <property type="match status" value="1"/>
</dbReference>
<keyword evidence="3" id="KW-0768">Sushi</keyword>
<comment type="caution">
    <text evidence="3">Lacks conserved residue(s) required for the propagation of feature annotation.</text>
</comment>
<keyword evidence="1 2" id="KW-1015">Disulfide bond</keyword>
<dbReference type="PRINTS" id="PR00261">
    <property type="entry name" value="LDLRECEPTOR"/>
</dbReference>
<dbReference type="PROSITE" id="PS00134">
    <property type="entry name" value="TRYPSIN_HIS"/>
    <property type="match status" value="1"/>
</dbReference>
<feature type="compositionally biased region" description="Polar residues" evidence="4">
    <location>
        <begin position="204"/>
        <end position="223"/>
    </location>
</feature>
<dbReference type="STRING" id="520822.A0A195BQE3"/>
<feature type="disulfide bond" evidence="2">
    <location>
        <begin position="63"/>
        <end position="81"/>
    </location>
</feature>
<gene>
    <name evidence="7" type="ORF">ALC53_02556</name>
</gene>
<dbReference type="PROSITE" id="PS50068">
    <property type="entry name" value="LDLRA_2"/>
    <property type="match status" value="4"/>
</dbReference>
<dbReference type="SMART" id="SM00020">
    <property type="entry name" value="Tryp_SPc"/>
    <property type="match status" value="1"/>
</dbReference>
<feature type="disulfide bond" evidence="2">
    <location>
        <begin position="13"/>
        <end position="25"/>
    </location>
</feature>
<feature type="disulfide bond" evidence="2">
    <location>
        <begin position="122"/>
        <end position="140"/>
    </location>
</feature>
<dbReference type="CDD" id="cd00033">
    <property type="entry name" value="CCP"/>
    <property type="match status" value="1"/>
</dbReference>
<dbReference type="Pfam" id="PF00057">
    <property type="entry name" value="Ldl_recept_a"/>
    <property type="match status" value="4"/>
</dbReference>
<evidence type="ECO:0000259" key="6">
    <source>
        <dbReference type="PROSITE" id="PS50923"/>
    </source>
</evidence>
<dbReference type="SMART" id="SM00032">
    <property type="entry name" value="CCP"/>
    <property type="match status" value="2"/>
</dbReference>
<dbReference type="InterPro" id="IPR035976">
    <property type="entry name" value="Sushi/SCR/CCP_sf"/>
</dbReference>
<dbReference type="Proteomes" id="UP000078540">
    <property type="component" value="Unassembled WGS sequence"/>
</dbReference>
<protein>
    <submittedName>
        <fullName evidence="7">Limulus clotting factor C</fullName>
    </submittedName>
</protein>
<dbReference type="InterPro" id="IPR023415">
    <property type="entry name" value="LDLR_class-A_CS"/>
</dbReference>
<dbReference type="InterPro" id="IPR000436">
    <property type="entry name" value="Sushi_SCR_CCP_dom"/>
</dbReference>
<proteinExistence type="predicted"/>
<keyword evidence="8" id="KW-1185">Reference proteome</keyword>
<dbReference type="InterPro" id="IPR001254">
    <property type="entry name" value="Trypsin_dom"/>
</dbReference>
<dbReference type="InterPro" id="IPR009003">
    <property type="entry name" value="Peptidase_S1_PA"/>
</dbReference>
<evidence type="ECO:0000313" key="8">
    <source>
        <dbReference type="Proteomes" id="UP000078540"/>
    </source>
</evidence>
<feature type="domain" description="Sushi" evidence="6">
    <location>
        <begin position="248"/>
        <end position="296"/>
    </location>
</feature>
<dbReference type="PANTHER" id="PTHR24252:SF7">
    <property type="entry name" value="HYALIN"/>
    <property type="match status" value="1"/>
</dbReference>
<dbReference type="PROSITE" id="PS50923">
    <property type="entry name" value="SUSHI"/>
    <property type="match status" value="1"/>
</dbReference>
<dbReference type="Gene3D" id="2.10.70.10">
    <property type="entry name" value="Complement Module, domain 1"/>
    <property type="match status" value="1"/>
</dbReference>
<dbReference type="PROSITE" id="PS50240">
    <property type="entry name" value="TRYPSIN_DOM"/>
    <property type="match status" value="1"/>
</dbReference>
<dbReference type="InterPro" id="IPR043504">
    <property type="entry name" value="Peptidase_S1_PA_chymotrypsin"/>
</dbReference>
<dbReference type="SUPFAM" id="SSF57535">
    <property type="entry name" value="Complement control module/SCR domain"/>
    <property type="match status" value="1"/>
</dbReference>
<dbReference type="CDD" id="cd00190">
    <property type="entry name" value="Tryp_SPc"/>
    <property type="match status" value="1"/>
</dbReference>
<dbReference type="GO" id="GO:0004252">
    <property type="term" value="F:serine-type endopeptidase activity"/>
    <property type="evidence" value="ECO:0007669"/>
    <property type="project" value="InterPro"/>
</dbReference>
<dbReference type="GO" id="GO:0006508">
    <property type="term" value="P:proteolysis"/>
    <property type="evidence" value="ECO:0007669"/>
    <property type="project" value="InterPro"/>
</dbReference>